<name>A0A5B0NZC4_PUCGR</name>
<accession>A0A5B0NZC4</accession>
<sequence length="840" mass="94663">MAMNHPVLDEKVLQVCKHLGSLPTKMTPKVFISRFLQSGHSDLPLLRGHWAGDKGIDTTMELVRTLRGVITKTSIGQCAWNTFIQAEAIDILVKQEPPRGNYPNGGFHSASTVGEDFFTPEAKEVHERQLTVQHMPFLFGMLMGMLKRVGCKPVTEEDEEVLCPDNSSATEVSLDPMTLPDEASDMFYELVPSTQDRFYHRSQRIATTIVSMLAFARNRRQYGLQLHNSVRFFSTGISERVQEYLNYIGLSSARTTGMAALETLAKESAGTLKEIVATHTSLPIAPSICIDNIDIEQRVHQSSVGNRSNIFRGTWGYIHLPDRKLIQTLDLSELNLLAYNQSLKTVASMTIEPQMFLPTESEEQVEIKVWKSQIAKVLSEYISTPIDKSTAVPLNPPVVEQISHEAPKLHMFKLMDASDNSAEGVGQVFRLIVEQSGLSVEEFFGRFQPMDGDLGTVQNFNCLRSQRSPSSVPQNRLDNVLFQLGASHTLWNVASTIFTHHFGTPTDMTNCGAWQHLEALGFPSEKAIQKKDFTLMVNQMERIFEAMVLYLLRVIMNTNSHNWTGNKTCIPSDQFNAIVEACYERFFSTQARSNAASQSCPKLSNTLLKLHDFSTVVEAKRSMKAGDVGRLLLIWKKWSLMAQSLPGITNYSSYLPRMVLLLTVISTPSLSKYLKHNLLFSPTGRPNHFVAKDNWLEIQNYWLKFLFNRSGNGTNIDRLRDLISPNIFLLQRMFHSLKEDCGAKLVRQSHKNILPANSILMFTQMANNRDIISQYSHSKGQVITKVNNTYVLGIKKMKKTLSQQGNQGAKFKKHLLQITTENDIDVVNEGEEEEPTSSDM</sequence>
<evidence type="ECO:0000259" key="1">
    <source>
        <dbReference type="Pfam" id="PF20231"/>
    </source>
</evidence>
<comment type="caution">
    <text evidence="2">The sequence shown here is derived from an EMBL/GenBank/DDBJ whole genome shotgun (WGS) entry which is preliminary data.</text>
</comment>
<organism evidence="2 3">
    <name type="scientific">Puccinia graminis f. sp. tritici</name>
    <dbReference type="NCBI Taxonomy" id="56615"/>
    <lineage>
        <taxon>Eukaryota</taxon>
        <taxon>Fungi</taxon>
        <taxon>Dikarya</taxon>
        <taxon>Basidiomycota</taxon>
        <taxon>Pucciniomycotina</taxon>
        <taxon>Pucciniomycetes</taxon>
        <taxon>Pucciniales</taxon>
        <taxon>Pucciniaceae</taxon>
        <taxon>Puccinia</taxon>
    </lineage>
</organism>
<gene>
    <name evidence="2" type="ORF">PGTUg99_015409</name>
</gene>
<dbReference type="Pfam" id="PF20231">
    <property type="entry name" value="DUF6589"/>
    <property type="match status" value="1"/>
</dbReference>
<dbReference type="EMBL" id="VDEP01000374">
    <property type="protein sequence ID" value="KAA1093440.1"/>
    <property type="molecule type" value="Genomic_DNA"/>
</dbReference>
<dbReference type="AlphaFoldDB" id="A0A5B0NZC4"/>
<evidence type="ECO:0000313" key="3">
    <source>
        <dbReference type="Proteomes" id="UP000325313"/>
    </source>
</evidence>
<evidence type="ECO:0000313" key="2">
    <source>
        <dbReference type="EMBL" id="KAA1093440.1"/>
    </source>
</evidence>
<proteinExistence type="predicted"/>
<feature type="domain" description="DUF6589" evidence="1">
    <location>
        <begin position="352"/>
        <end position="750"/>
    </location>
</feature>
<protein>
    <recommendedName>
        <fullName evidence="1">DUF6589 domain-containing protein</fullName>
    </recommendedName>
</protein>
<dbReference type="InterPro" id="IPR046496">
    <property type="entry name" value="DUF6589"/>
</dbReference>
<reference evidence="2 3" key="1">
    <citation type="submission" date="2019-05" db="EMBL/GenBank/DDBJ databases">
        <title>Emergence of the Ug99 lineage of the wheat stem rust pathogen through somatic hybridization.</title>
        <authorList>
            <person name="Li F."/>
            <person name="Upadhyaya N.M."/>
            <person name="Sperschneider J."/>
            <person name="Matny O."/>
            <person name="Nguyen-Phuc H."/>
            <person name="Mago R."/>
            <person name="Raley C."/>
            <person name="Miller M.E."/>
            <person name="Silverstein K.A.T."/>
            <person name="Henningsen E."/>
            <person name="Hirsch C.D."/>
            <person name="Visser B."/>
            <person name="Pretorius Z.A."/>
            <person name="Steffenson B.J."/>
            <person name="Schwessinger B."/>
            <person name="Dodds P.N."/>
            <person name="Figueroa M."/>
        </authorList>
    </citation>
    <scope>NUCLEOTIDE SEQUENCE [LARGE SCALE GENOMIC DNA]</scope>
    <source>
        <strain evidence="2 3">Ug99</strain>
    </source>
</reference>
<dbReference type="Proteomes" id="UP000325313">
    <property type="component" value="Unassembled WGS sequence"/>
</dbReference>